<accession>A0A4Y2EIH0</accession>
<gene>
    <name evidence="1" type="ORF">AVEN_17983_1</name>
</gene>
<organism evidence="1 2">
    <name type="scientific">Araneus ventricosus</name>
    <name type="common">Orbweaver spider</name>
    <name type="synonym">Epeira ventricosa</name>
    <dbReference type="NCBI Taxonomy" id="182803"/>
    <lineage>
        <taxon>Eukaryota</taxon>
        <taxon>Metazoa</taxon>
        <taxon>Ecdysozoa</taxon>
        <taxon>Arthropoda</taxon>
        <taxon>Chelicerata</taxon>
        <taxon>Arachnida</taxon>
        <taxon>Araneae</taxon>
        <taxon>Araneomorphae</taxon>
        <taxon>Entelegynae</taxon>
        <taxon>Araneoidea</taxon>
        <taxon>Araneidae</taxon>
        <taxon>Araneus</taxon>
    </lineage>
</organism>
<evidence type="ECO:0000313" key="2">
    <source>
        <dbReference type="Proteomes" id="UP000499080"/>
    </source>
</evidence>
<reference evidence="1 2" key="1">
    <citation type="journal article" date="2019" name="Sci. Rep.">
        <title>Orb-weaving spider Araneus ventricosus genome elucidates the spidroin gene catalogue.</title>
        <authorList>
            <person name="Kono N."/>
            <person name="Nakamura H."/>
            <person name="Ohtoshi R."/>
            <person name="Moran D.A.P."/>
            <person name="Shinohara A."/>
            <person name="Yoshida Y."/>
            <person name="Fujiwara M."/>
            <person name="Mori M."/>
            <person name="Tomita M."/>
            <person name="Arakawa K."/>
        </authorList>
    </citation>
    <scope>NUCLEOTIDE SEQUENCE [LARGE SCALE GENOMIC DNA]</scope>
</reference>
<keyword evidence="2" id="KW-1185">Reference proteome</keyword>
<evidence type="ECO:0000313" key="1">
    <source>
        <dbReference type="EMBL" id="GBM28940.1"/>
    </source>
</evidence>
<dbReference type="AlphaFoldDB" id="A0A4Y2EIH0"/>
<dbReference type="Proteomes" id="UP000499080">
    <property type="component" value="Unassembled WGS sequence"/>
</dbReference>
<protein>
    <submittedName>
        <fullName evidence="1">Uncharacterized protein</fullName>
    </submittedName>
</protein>
<comment type="caution">
    <text evidence="1">The sequence shown here is derived from an EMBL/GenBank/DDBJ whole genome shotgun (WGS) entry which is preliminary data.</text>
</comment>
<dbReference type="EMBL" id="BGPR01092911">
    <property type="protein sequence ID" value="GBM28940.1"/>
    <property type="molecule type" value="Genomic_DNA"/>
</dbReference>
<sequence length="128" mass="14733">MATYLKNIPETRSTGIAKRTALAQISNTNRQQITTNNSSSTFITARCLSAHPLAQQTKLQRDSKTFKRTPMVFTRLSTSEFLYLFRQDVTSYRILSKVFQNSVPSRDRTKILGYSRTSFCRQSRQVIK</sequence>
<proteinExistence type="predicted"/>
<name>A0A4Y2EIH0_ARAVE</name>